<sequence>MNPFGGAINGFAVAYLAFWLIVAWFSAYAKHTRETARILDYKLSPELPKGVSLHLRAPWYARLGIVENILTVSVLGYGLAVLDWRWVLGGFGFFLLILLPAATQLLTPHPGSWHYVKILRQGLRNQMAESEQKGDQERAQVYRIALQRIDQGL</sequence>
<evidence type="ECO:0000313" key="3">
    <source>
        <dbReference type="Proteomes" id="UP000199648"/>
    </source>
</evidence>
<feature type="transmembrane region" description="Helical" evidence="1">
    <location>
        <begin position="86"/>
        <end position="107"/>
    </location>
</feature>
<reference evidence="2 3" key="1">
    <citation type="submission" date="2016-10" db="EMBL/GenBank/DDBJ databases">
        <authorList>
            <person name="de Groot N.N."/>
        </authorList>
    </citation>
    <scope>NUCLEOTIDE SEQUENCE [LARGE SCALE GENOMIC DNA]</scope>
    <source>
        <strain evidence="2 3">HLD2</strain>
    </source>
</reference>
<proteinExistence type="predicted"/>
<dbReference type="AlphaFoldDB" id="A0A1G5Q1P5"/>
<dbReference type="Proteomes" id="UP000199648">
    <property type="component" value="Unassembled WGS sequence"/>
</dbReference>
<name>A0A1G5Q1P5_9GAMM</name>
<keyword evidence="1" id="KW-1133">Transmembrane helix</keyword>
<feature type="transmembrane region" description="Helical" evidence="1">
    <location>
        <begin position="59"/>
        <end position="80"/>
    </location>
</feature>
<gene>
    <name evidence="2" type="ORF">SAMN03097708_01154</name>
</gene>
<dbReference type="RefSeq" id="WP_092993812.1">
    <property type="nucleotide sequence ID" value="NZ_FMWD01000003.1"/>
</dbReference>
<evidence type="ECO:0000313" key="2">
    <source>
        <dbReference type="EMBL" id="SCZ55572.1"/>
    </source>
</evidence>
<keyword evidence="1" id="KW-0812">Transmembrane</keyword>
<organism evidence="2 3">
    <name type="scientific">Thiohalomonas denitrificans</name>
    <dbReference type="NCBI Taxonomy" id="415747"/>
    <lineage>
        <taxon>Bacteria</taxon>
        <taxon>Pseudomonadati</taxon>
        <taxon>Pseudomonadota</taxon>
        <taxon>Gammaproteobacteria</taxon>
        <taxon>Thiohalomonadales</taxon>
        <taxon>Thiohalomonadaceae</taxon>
        <taxon>Thiohalomonas</taxon>
    </lineage>
</organism>
<protein>
    <submittedName>
        <fullName evidence="2">Uncharacterized protein</fullName>
    </submittedName>
</protein>
<keyword evidence="3" id="KW-1185">Reference proteome</keyword>
<dbReference type="EMBL" id="FMWD01000003">
    <property type="protein sequence ID" value="SCZ55572.1"/>
    <property type="molecule type" value="Genomic_DNA"/>
</dbReference>
<accession>A0A1G5Q1P5</accession>
<keyword evidence="1" id="KW-0472">Membrane</keyword>
<evidence type="ECO:0000256" key="1">
    <source>
        <dbReference type="SAM" id="Phobius"/>
    </source>
</evidence>
<feature type="transmembrane region" description="Helical" evidence="1">
    <location>
        <begin position="6"/>
        <end position="29"/>
    </location>
</feature>
<dbReference type="STRING" id="415747.SAMN03097708_01154"/>